<keyword evidence="3" id="KW-0238">DNA-binding</keyword>
<dbReference type="RefSeq" id="WP_163066478.1">
    <property type="nucleotide sequence ID" value="NZ_CP048649.1"/>
</dbReference>
<accession>A0A858BW37</accession>
<proteinExistence type="predicted"/>
<dbReference type="SMART" id="SM00534">
    <property type="entry name" value="MUTSac"/>
    <property type="match status" value="1"/>
</dbReference>
<dbReference type="Pfam" id="PF00488">
    <property type="entry name" value="MutS_V"/>
    <property type="match status" value="1"/>
</dbReference>
<dbReference type="AlphaFoldDB" id="A0A858BW37"/>
<reference evidence="6 7" key="1">
    <citation type="submission" date="2020-02" db="EMBL/GenBank/DDBJ databases">
        <authorList>
            <person name="Kim Y.B."/>
            <person name="Roh S.W."/>
        </authorList>
    </citation>
    <scope>NUCLEOTIDE SEQUENCE [LARGE SCALE GENOMIC DNA]</scope>
    <source>
        <strain evidence="6 7">DSM 103574</strain>
    </source>
</reference>
<dbReference type="GO" id="GO:0005524">
    <property type="term" value="F:ATP binding"/>
    <property type="evidence" value="ECO:0007669"/>
    <property type="project" value="UniProtKB-KW"/>
</dbReference>
<dbReference type="Gene3D" id="3.40.50.300">
    <property type="entry name" value="P-loop containing nucleotide triphosphate hydrolases"/>
    <property type="match status" value="1"/>
</dbReference>
<dbReference type="GO" id="GO:0006298">
    <property type="term" value="P:mismatch repair"/>
    <property type="evidence" value="ECO:0007669"/>
    <property type="project" value="InterPro"/>
</dbReference>
<dbReference type="GO" id="GO:0140664">
    <property type="term" value="F:ATP-dependent DNA damage sensor activity"/>
    <property type="evidence" value="ECO:0007669"/>
    <property type="project" value="InterPro"/>
</dbReference>
<sequence length="543" mass="62756">MSSSSRKLRQEKLRERFGKNPAENDEIFTDRNQFDKIKIYHDEKCEQFGEAEIDDITWNDLEMDQVFLRMNNTKSYIGEQILYHRLHDLDRCRDWSKLENQIRYYTENEPGRIQIEEKLVAIGKQKEDYYLPTFLMNPEYWHIQNSFILHLLQVCLSVFIAGSIFTNNTIFLAGLLIVAPINLMVYLTTKQSCEVYLYSLGSLKQLLKFSKMVMSNDKWREIFATEEIESAIMDLNKLSRMIVYRPGRKYASIPGDLLGILQDYLLGITLYDIATFNYIMKIINQKQDNVLKLYEFAGNIDMGIAIASFRKSKAIHCQPQFIDVSEIHVQGISHPLIEQAITNDFTLKDRAIITGANASGKSTFMKALAVNIIMAQTLHTCTAKSFQLPMLQVMTSMSLRDDILTGESYYIKEVKYLKRMLDQTNSPILTLFIIDEILRGTNTEERMAAASAILDYFAYTKSLIIVATHDMELVSDMKDKYENFYFDSYIDEQEVKFDYCIYKGIGGKSNAIELLSLLHFPEEIVQAAKNNIGGVARENWRGC</sequence>
<keyword evidence="2" id="KW-0067">ATP-binding</keyword>
<evidence type="ECO:0000313" key="7">
    <source>
        <dbReference type="Proteomes" id="UP000466848"/>
    </source>
</evidence>
<dbReference type="EMBL" id="CP048649">
    <property type="protein sequence ID" value="QIB69318.1"/>
    <property type="molecule type" value="Genomic_DNA"/>
</dbReference>
<dbReference type="PANTHER" id="PTHR11361">
    <property type="entry name" value="DNA MISMATCH REPAIR PROTEIN MUTS FAMILY MEMBER"/>
    <property type="match status" value="1"/>
</dbReference>
<evidence type="ECO:0000313" key="6">
    <source>
        <dbReference type="EMBL" id="QIB69318.1"/>
    </source>
</evidence>
<keyword evidence="1" id="KW-0547">Nucleotide-binding</keyword>
<dbReference type="SUPFAM" id="SSF52540">
    <property type="entry name" value="P-loop containing nucleoside triphosphate hydrolases"/>
    <property type="match status" value="1"/>
</dbReference>
<evidence type="ECO:0000256" key="1">
    <source>
        <dbReference type="ARBA" id="ARBA00022741"/>
    </source>
</evidence>
<dbReference type="Proteomes" id="UP000466848">
    <property type="component" value="Chromosome"/>
</dbReference>
<evidence type="ECO:0000256" key="4">
    <source>
        <dbReference type="SAM" id="MobiDB-lite"/>
    </source>
</evidence>
<dbReference type="PANTHER" id="PTHR11361:SF152">
    <property type="entry name" value="DNA MISMATCH REPAIR PROTEIN"/>
    <property type="match status" value="1"/>
</dbReference>
<dbReference type="InterPro" id="IPR045076">
    <property type="entry name" value="MutS"/>
</dbReference>
<dbReference type="GO" id="GO:0030983">
    <property type="term" value="F:mismatched DNA binding"/>
    <property type="evidence" value="ECO:0007669"/>
    <property type="project" value="InterPro"/>
</dbReference>
<name>A0A858BW37_9FIRM</name>
<feature type="domain" description="DNA mismatch repair proteins mutS family" evidence="5">
    <location>
        <begin position="348"/>
        <end position="533"/>
    </location>
</feature>
<dbReference type="KEGG" id="abut:Ami103574_08270"/>
<organism evidence="6 7">
    <name type="scientific">Aminipila butyrica</name>
    <dbReference type="NCBI Taxonomy" id="433296"/>
    <lineage>
        <taxon>Bacteria</taxon>
        <taxon>Bacillati</taxon>
        <taxon>Bacillota</taxon>
        <taxon>Clostridia</taxon>
        <taxon>Peptostreptococcales</taxon>
        <taxon>Anaerovoracaceae</taxon>
        <taxon>Aminipila</taxon>
    </lineage>
</organism>
<keyword evidence="7" id="KW-1185">Reference proteome</keyword>
<dbReference type="GO" id="GO:0005829">
    <property type="term" value="C:cytosol"/>
    <property type="evidence" value="ECO:0007669"/>
    <property type="project" value="TreeGrafter"/>
</dbReference>
<dbReference type="InterPro" id="IPR027417">
    <property type="entry name" value="P-loop_NTPase"/>
</dbReference>
<evidence type="ECO:0000256" key="2">
    <source>
        <dbReference type="ARBA" id="ARBA00022840"/>
    </source>
</evidence>
<protein>
    <recommendedName>
        <fullName evidence="5">DNA mismatch repair proteins mutS family domain-containing protein</fullName>
    </recommendedName>
</protein>
<feature type="compositionally biased region" description="Basic and acidic residues" evidence="4">
    <location>
        <begin position="8"/>
        <end position="18"/>
    </location>
</feature>
<evidence type="ECO:0000256" key="3">
    <source>
        <dbReference type="ARBA" id="ARBA00023125"/>
    </source>
</evidence>
<dbReference type="InterPro" id="IPR000432">
    <property type="entry name" value="DNA_mismatch_repair_MutS_C"/>
</dbReference>
<gene>
    <name evidence="6" type="ORF">Ami103574_08270</name>
</gene>
<evidence type="ECO:0000259" key="5">
    <source>
        <dbReference type="SMART" id="SM00534"/>
    </source>
</evidence>
<feature type="region of interest" description="Disordered" evidence="4">
    <location>
        <begin position="1"/>
        <end position="22"/>
    </location>
</feature>